<name>A0A5S5CHC8_9BACL</name>
<sequence length="232" mass="26965">MSEITRVLARAQLPAERASEGEQAARDATTPLSLAAQGSLLVAACYRWDEQLFLYYECVRGELAPDQVLPEMSAYLEDWPGQDRKRKWVPMIDVFHFNAPASLDHWRRKTPVERRVGRVARLLPDMAASYIYYHYQLQEERAFLGPKYEIIAMHENVLFGYQEFPAVVEEPALAKKLTTSGTPANWNDSRMDLHFQPWPDGHLYFKPAQELFAYMSKEYERRQDADRNDFAN</sequence>
<keyword evidence="2" id="KW-1185">Reference proteome</keyword>
<evidence type="ECO:0000313" key="2">
    <source>
        <dbReference type="Proteomes" id="UP000323257"/>
    </source>
</evidence>
<dbReference type="OrthoDB" id="3229063at2"/>
<protein>
    <submittedName>
        <fullName evidence="1">Uncharacterized protein</fullName>
    </submittedName>
</protein>
<comment type="caution">
    <text evidence="1">The sequence shown here is derived from an EMBL/GenBank/DDBJ whole genome shotgun (WGS) entry which is preliminary data.</text>
</comment>
<accession>A0A5S5CHC8</accession>
<proteinExistence type="predicted"/>
<dbReference type="AlphaFoldDB" id="A0A5S5CHC8"/>
<dbReference type="Proteomes" id="UP000323257">
    <property type="component" value="Unassembled WGS sequence"/>
</dbReference>
<dbReference type="EMBL" id="VNHS01000001">
    <property type="protein sequence ID" value="TYP79122.1"/>
    <property type="molecule type" value="Genomic_DNA"/>
</dbReference>
<organism evidence="1 2">
    <name type="scientific">Paenibacillus methanolicus</name>
    <dbReference type="NCBI Taxonomy" id="582686"/>
    <lineage>
        <taxon>Bacteria</taxon>
        <taxon>Bacillati</taxon>
        <taxon>Bacillota</taxon>
        <taxon>Bacilli</taxon>
        <taxon>Bacillales</taxon>
        <taxon>Paenibacillaceae</taxon>
        <taxon>Paenibacillus</taxon>
    </lineage>
</organism>
<gene>
    <name evidence="1" type="ORF">BCM02_101238</name>
</gene>
<dbReference type="RefSeq" id="WP_148927224.1">
    <property type="nucleotide sequence ID" value="NZ_VNHS01000001.1"/>
</dbReference>
<reference evidence="1 2" key="1">
    <citation type="submission" date="2019-07" db="EMBL/GenBank/DDBJ databases">
        <title>Genomic Encyclopedia of Type Strains, Phase III (KMG-III): the genomes of soil and plant-associated and newly described type strains.</title>
        <authorList>
            <person name="Whitman W."/>
        </authorList>
    </citation>
    <scope>NUCLEOTIDE SEQUENCE [LARGE SCALE GENOMIC DNA]</scope>
    <source>
        <strain evidence="1 2">BL24</strain>
    </source>
</reference>
<evidence type="ECO:0000313" key="1">
    <source>
        <dbReference type="EMBL" id="TYP79122.1"/>
    </source>
</evidence>